<dbReference type="AlphaFoldDB" id="A0A182K604"/>
<dbReference type="Gene3D" id="1.20.5.170">
    <property type="match status" value="1"/>
</dbReference>
<evidence type="ECO:0000256" key="6">
    <source>
        <dbReference type="ARBA" id="ARBA00049242"/>
    </source>
</evidence>
<dbReference type="GO" id="GO:1990253">
    <property type="term" value="P:cellular response to leucine starvation"/>
    <property type="evidence" value="ECO:0007669"/>
    <property type="project" value="TreeGrafter"/>
</dbReference>
<dbReference type="Proteomes" id="UP000075881">
    <property type="component" value="Unassembled WGS sequence"/>
</dbReference>
<evidence type="ECO:0000256" key="3">
    <source>
        <dbReference type="ARBA" id="ARBA00022490"/>
    </source>
</evidence>
<feature type="domain" description="BZIP" evidence="8">
    <location>
        <begin position="596"/>
        <end position="641"/>
    </location>
</feature>
<dbReference type="GO" id="GO:0016684">
    <property type="term" value="F:oxidoreductase activity, acting on peroxide as acceptor"/>
    <property type="evidence" value="ECO:0007669"/>
    <property type="project" value="TreeGrafter"/>
</dbReference>
<organism evidence="9 10">
    <name type="scientific">Anopheles christyi</name>
    <dbReference type="NCBI Taxonomy" id="43041"/>
    <lineage>
        <taxon>Eukaryota</taxon>
        <taxon>Metazoa</taxon>
        <taxon>Ecdysozoa</taxon>
        <taxon>Arthropoda</taxon>
        <taxon>Hexapoda</taxon>
        <taxon>Insecta</taxon>
        <taxon>Pterygota</taxon>
        <taxon>Neoptera</taxon>
        <taxon>Endopterygota</taxon>
        <taxon>Diptera</taxon>
        <taxon>Nematocera</taxon>
        <taxon>Culicoidea</taxon>
        <taxon>Culicidae</taxon>
        <taxon>Anophelinae</taxon>
        <taxon>Anopheles</taxon>
    </lineage>
</organism>
<evidence type="ECO:0000256" key="1">
    <source>
        <dbReference type="ARBA" id="ARBA00004496"/>
    </source>
</evidence>
<evidence type="ECO:0000259" key="8">
    <source>
        <dbReference type="Pfam" id="PF07716"/>
    </source>
</evidence>
<dbReference type="STRING" id="43041.A0A182K604"/>
<keyword evidence="10" id="KW-1185">Reference proteome</keyword>
<dbReference type="GO" id="GO:0016239">
    <property type="term" value="P:positive regulation of macroautophagy"/>
    <property type="evidence" value="ECO:0007669"/>
    <property type="project" value="TreeGrafter"/>
</dbReference>
<feature type="region of interest" description="Disordered" evidence="7">
    <location>
        <begin position="689"/>
        <end position="711"/>
    </location>
</feature>
<evidence type="ECO:0000256" key="2">
    <source>
        <dbReference type="ARBA" id="ARBA00008350"/>
    </source>
</evidence>
<dbReference type="GO" id="GO:1904262">
    <property type="term" value="P:negative regulation of TORC1 signaling"/>
    <property type="evidence" value="ECO:0007669"/>
    <property type="project" value="TreeGrafter"/>
</dbReference>
<dbReference type="FunFam" id="1.20.1290.10:FF:000001">
    <property type="entry name" value="Sestrin 1"/>
    <property type="match status" value="1"/>
</dbReference>
<dbReference type="InterPro" id="IPR029032">
    <property type="entry name" value="AhpD-like"/>
</dbReference>
<dbReference type="Pfam" id="PF01652">
    <property type="entry name" value="IF4E"/>
    <property type="match status" value="1"/>
</dbReference>
<dbReference type="InterPro" id="IPR046347">
    <property type="entry name" value="bZIP_sf"/>
</dbReference>
<evidence type="ECO:0000313" key="10">
    <source>
        <dbReference type="Proteomes" id="UP000075881"/>
    </source>
</evidence>
<protein>
    <recommendedName>
        <fullName evidence="5">eIF-4F 25 kDa subunit</fullName>
    </recommendedName>
</protein>
<comment type="catalytic activity">
    <reaction evidence="6">
        <text>a hydroperoxide + L-cysteinyl-[protein] = S-hydroxy-L-cysteinyl-[protein] + an alcohol</text>
        <dbReference type="Rhea" id="RHEA:67124"/>
        <dbReference type="Rhea" id="RHEA-COMP:10131"/>
        <dbReference type="Rhea" id="RHEA-COMP:17193"/>
        <dbReference type="ChEBI" id="CHEBI:29950"/>
        <dbReference type="ChEBI" id="CHEBI:30879"/>
        <dbReference type="ChEBI" id="CHEBI:35924"/>
        <dbReference type="ChEBI" id="CHEBI:61973"/>
    </reaction>
    <physiologicalReaction direction="left-to-right" evidence="6">
        <dbReference type="Rhea" id="RHEA:67125"/>
    </physiologicalReaction>
</comment>
<evidence type="ECO:0000256" key="5">
    <source>
        <dbReference type="ARBA" id="ARBA00032656"/>
    </source>
</evidence>
<evidence type="ECO:0000313" key="9">
    <source>
        <dbReference type="EnsemblMetazoa" id="ACHR006189-PA"/>
    </source>
</evidence>
<evidence type="ECO:0000256" key="4">
    <source>
        <dbReference type="ARBA" id="ARBA00023002"/>
    </source>
</evidence>
<dbReference type="EnsemblMetazoa" id="ACHR006189-RA">
    <property type="protein sequence ID" value="ACHR006189-PA"/>
    <property type="gene ID" value="ACHR006189"/>
</dbReference>
<feature type="region of interest" description="Disordered" evidence="7">
    <location>
        <begin position="487"/>
        <end position="542"/>
    </location>
</feature>
<dbReference type="VEuPathDB" id="VectorBase:ACHR006189"/>
<dbReference type="GO" id="GO:0005737">
    <property type="term" value="C:cytoplasm"/>
    <property type="evidence" value="ECO:0007669"/>
    <property type="project" value="UniProtKB-SubCell"/>
</dbReference>
<dbReference type="Gene3D" id="3.30.760.10">
    <property type="entry name" value="RNA Cap, Translation Initiation Factor Eif4e"/>
    <property type="match status" value="1"/>
</dbReference>
<dbReference type="InterPro" id="IPR001040">
    <property type="entry name" value="TIF_eIF_4E"/>
</dbReference>
<feature type="compositionally biased region" description="Low complexity" evidence="7">
    <location>
        <begin position="530"/>
        <end position="542"/>
    </location>
</feature>
<dbReference type="InterPro" id="IPR004827">
    <property type="entry name" value="bZIP"/>
</dbReference>
<dbReference type="PROSITE" id="PS00813">
    <property type="entry name" value="IF4E"/>
    <property type="match status" value="1"/>
</dbReference>
<reference evidence="9" key="2">
    <citation type="submission" date="2020-05" db="UniProtKB">
        <authorList>
            <consortium name="EnsemblMetazoa"/>
        </authorList>
    </citation>
    <scope>IDENTIFICATION</scope>
    <source>
        <strain evidence="9">ACHKN1017</strain>
    </source>
</reference>
<dbReference type="SUPFAM" id="SSF55418">
    <property type="entry name" value="eIF4e-like"/>
    <property type="match status" value="1"/>
</dbReference>
<dbReference type="InterPro" id="IPR023398">
    <property type="entry name" value="TIF_eIF4e-like"/>
</dbReference>
<name>A0A182K604_9DIPT</name>
<dbReference type="SUPFAM" id="SSF69118">
    <property type="entry name" value="AhpD-like"/>
    <property type="match status" value="1"/>
</dbReference>
<dbReference type="SUPFAM" id="SSF57959">
    <property type="entry name" value="Leucine zipper domain"/>
    <property type="match status" value="1"/>
</dbReference>
<dbReference type="Gene3D" id="1.20.1290.10">
    <property type="entry name" value="AhpD-like"/>
    <property type="match status" value="1"/>
</dbReference>
<dbReference type="Pfam" id="PF04636">
    <property type="entry name" value="PA26"/>
    <property type="match status" value="1"/>
</dbReference>
<dbReference type="GO" id="GO:0070728">
    <property type="term" value="F:L-leucine binding"/>
    <property type="evidence" value="ECO:0007669"/>
    <property type="project" value="TreeGrafter"/>
</dbReference>
<comment type="subcellular location">
    <subcellularLocation>
        <location evidence="1">Cytoplasm</location>
    </subcellularLocation>
</comment>
<reference evidence="10" key="1">
    <citation type="submission" date="2013-03" db="EMBL/GenBank/DDBJ databases">
        <title>The Genome Sequence of Anopheles christyi ACHKN1017.</title>
        <authorList>
            <consortium name="The Broad Institute Genomics Platform"/>
            <person name="Neafsey D.E."/>
            <person name="Besansky N."/>
            <person name="Walker B."/>
            <person name="Young S.K."/>
            <person name="Zeng Q."/>
            <person name="Gargeya S."/>
            <person name="Fitzgerald M."/>
            <person name="Haas B."/>
            <person name="Abouelleil A."/>
            <person name="Allen A.W."/>
            <person name="Alvarado L."/>
            <person name="Arachchi H.M."/>
            <person name="Berlin A.M."/>
            <person name="Chapman S.B."/>
            <person name="Gainer-Dewar J."/>
            <person name="Goldberg J."/>
            <person name="Griggs A."/>
            <person name="Gujja S."/>
            <person name="Hansen M."/>
            <person name="Howarth C."/>
            <person name="Imamovic A."/>
            <person name="Ireland A."/>
            <person name="Larimer J."/>
            <person name="McCowan C."/>
            <person name="Murphy C."/>
            <person name="Pearson M."/>
            <person name="Poon T.W."/>
            <person name="Priest M."/>
            <person name="Roberts A."/>
            <person name="Saif S."/>
            <person name="Shea T."/>
            <person name="Sisk P."/>
            <person name="Sykes S."/>
            <person name="Wortman J."/>
            <person name="Nusbaum C."/>
            <person name="Birren B."/>
        </authorList>
    </citation>
    <scope>NUCLEOTIDE SEQUENCE [LARGE SCALE GENOMIC DNA]</scope>
    <source>
        <strain evidence="10">ACHKN1017</strain>
    </source>
</reference>
<comment type="similarity">
    <text evidence="2">Belongs to the sestrin family.</text>
</comment>
<dbReference type="GO" id="GO:0003700">
    <property type="term" value="F:DNA-binding transcription factor activity"/>
    <property type="evidence" value="ECO:0007669"/>
    <property type="project" value="InterPro"/>
</dbReference>
<dbReference type="GO" id="GO:1901031">
    <property type="term" value="P:regulation of response to reactive oxygen species"/>
    <property type="evidence" value="ECO:0007669"/>
    <property type="project" value="InterPro"/>
</dbReference>
<dbReference type="InterPro" id="IPR019770">
    <property type="entry name" value="TIF_eIF_4E_CS"/>
</dbReference>
<dbReference type="InterPro" id="IPR006730">
    <property type="entry name" value="Sestrin"/>
</dbReference>
<dbReference type="GO" id="GO:0005634">
    <property type="term" value="C:nucleus"/>
    <property type="evidence" value="ECO:0007669"/>
    <property type="project" value="InterPro"/>
</dbReference>
<keyword evidence="4" id="KW-0560">Oxidoreductase</keyword>
<feature type="compositionally biased region" description="Low complexity" evidence="7">
    <location>
        <begin position="689"/>
        <end position="704"/>
    </location>
</feature>
<dbReference type="PANTHER" id="PTHR12474">
    <property type="entry name" value="P53 REGULATED PA26 NUCLEAR PROTEIN SESTRIN"/>
    <property type="match status" value="1"/>
</dbReference>
<evidence type="ECO:0000256" key="7">
    <source>
        <dbReference type="SAM" id="MobiDB-lite"/>
    </source>
</evidence>
<dbReference type="PANTHER" id="PTHR12474:SF0">
    <property type="entry name" value="SESTRIN HOMOLOG"/>
    <property type="match status" value="1"/>
</dbReference>
<keyword evidence="3" id="KW-0963">Cytoplasm</keyword>
<proteinExistence type="inferred from homology"/>
<sequence length="897" mass="103177">MHYFFLLFSYLQYGSKNSPADSSNLDHVTKVIAYHPRYLDHFLNTQKFVMQCDGPLPYDYRNYIAIMAAARHKCTYLVNLYEEIFLANGGDPNWLNGLEHIPAKLRAISDINKILAHRPWLLNKEHIERLTKGQNSWSLSEVVHAIVLLAHYHSLSSFVFSCGLTQELDGTSHKIENNNVLIQKTAFNHLNDLYNSQHAENLPNGDEGNIRPEVTVDALMQRMKRLSEKNDECSETELSNRFKHVEQQAAELPPVVREASADVPQQIGRYVDDPGFTYQDFARRGAENIPQTFRIQDYSWDDHGYSLVNRLYNDVGFYLDDKFRAAYNLTYYTIAGRTNVDTSKFRRAIWNYIQCIYGIRHDDYDYGEVNQLLDRSLKMFIKTACCFPERITKMDYDSVLVELQHSEKVHINLMILEARNQAELLPYISMAANDSRNNASATRIQNMEDTVAKLYTGLSALQQRSKNIQKGDIEQLLKAALGSAANTQHLTPSSDTSSFLHSDDSNDSSRLQIASESDHSDTQSIHSEQSESSGTTCTSTASTLNDSRAVTVMKALHPSRPLSRWHSMVTAHNDEIPIVYHKSMARKFPAKNRTPEQMEMRRRNTEAARISRAKSKMAEVMMEKEASELSATNTSIKQMIASQLAYANHLCKLLDMPEFKYPIMAGKTNEEVELIKCVYFCFKQQPQQQQQQQNDNENAEQSQELAEQSNAPETIDPECLIKHPLQHTWTLWYLEVDRTKKWTDSMNEVTSFSTVEDFWSLFNHIRGPSEIKVGGDYMLFKSHIRPMWEDEANKHGGRWTVNMNKRLSDKYWLDTVLCLIGETFEHSEQICGATVNVRQKIDKISIWTADYDNRVAVLDIGRTYKERLGLRENIFYQMHKDTMIKMSSTGPKSTYSV</sequence>
<dbReference type="GO" id="GO:0003743">
    <property type="term" value="F:translation initiation factor activity"/>
    <property type="evidence" value="ECO:0007669"/>
    <property type="project" value="InterPro"/>
</dbReference>
<feature type="compositionally biased region" description="Polar residues" evidence="7">
    <location>
        <begin position="487"/>
        <end position="500"/>
    </location>
</feature>
<accession>A0A182K604</accession>
<dbReference type="Pfam" id="PF07716">
    <property type="entry name" value="bZIP_2"/>
    <property type="match status" value="1"/>
</dbReference>
<dbReference type="GO" id="GO:0000340">
    <property type="term" value="F:RNA 7-methylguanosine cap binding"/>
    <property type="evidence" value="ECO:0007669"/>
    <property type="project" value="UniProtKB-ARBA"/>
</dbReference>
<dbReference type="GO" id="GO:0071233">
    <property type="term" value="P:cellular response to L-leucine"/>
    <property type="evidence" value="ECO:0007669"/>
    <property type="project" value="TreeGrafter"/>
</dbReference>